<dbReference type="SMART" id="SM00267">
    <property type="entry name" value="GGDEF"/>
    <property type="match status" value="1"/>
</dbReference>
<dbReference type="GO" id="GO:0052621">
    <property type="term" value="F:diguanylate cyclase activity"/>
    <property type="evidence" value="ECO:0007669"/>
    <property type="project" value="UniProtKB-EC"/>
</dbReference>
<dbReference type="InterPro" id="IPR043128">
    <property type="entry name" value="Rev_trsase/Diguanyl_cyclase"/>
</dbReference>
<reference evidence="6" key="1">
    <citation type="submission" date="2022-05" db="EMBL/GenBank/DDBJ databases">
        <authorList>
            <person name="Sun H.-N."/>
        </authorList>
    </citation>
    <scope>NUCLEOTIDE SEQUENCE</scope>
    <source>
        <strain evidence="6">HB14</strain>
    </source>
</reference>
<comment type="catalytic activity">
    <reaction evidence="3">
        <text>2 GTP = 3',3'-c-di-GMP + 2 diphosphate</text>
        <dbReference type="Rhea" id="RHEA:24898"/>
        <dbReference type="ChEBI" id="CHEBI:33019"/>
        <dbReference type="ChEBI" id="CHEBI:37565"/>
        <dbReference type="ChEBI" id="CHEBI:58805"/>
        <dbReference type="EC" id="2.7.7.65"/>
    </reaction>
</comment>
<dbReference type="InterPro" id="IPR000160">
    <property type="entry name" value="GGDEF_dom"/>
</dbReference>
<comment type="cofactor">
    <cofactor evidence="1">
        <name>Mg(2+)</name>
        <dbReference type="ChEBI" id="CHEBI:18420"/>
    </cofactor>
</comment>
<dbReference type="Proteomes" id="UP001139319">
    <property type="component" value="Unassembled WGS sequence"/>
</dbReference>
<protein>
    <recommendedName>
        <fullName evidence="2">diguanylate cyclase</fullName>
        <ecNumber evidence="2">2.7.7.65</ecNumber>
    </recommendedName>
</protein>
<keyword evidence="7" id="KW-1185">Reference proteome</keyword>
<dbReference type="Pfam" id="PF00990">
    <property type="entry name" value="GGDEF"/>
    <property type="match status" value="1"/>
</dbReference>
<sequence length="557" mass="62227">MSDPTNDKWKDKYLHILDQQEALEQAHNEQLQLLRRALVRVSVAAEGQQSELDSALEVLRSSVRAEQDGQLADTLRGLDKVLLEFDTTREQSADEMRKTMQSLVAPLLARDPPRPVKKQLRSLAQEVSRQQDLLQNYPHLLRQIATLQAQVLSEASTENGESGGFLSRLMGREKSADAIEHDASEDDGQLPTSGKADRVLFELNPNASLRDSETVSENLRKIITDLLQSVEAQALQPERVNTLQERLKAGLRNADLIPVLEEVRDLVMAAYMAATRTFAAYLNNVNLELAEIYAALDGARASGDDLQSASQTMHEDMLAEFVRLETQTRDATDLNELKDQVQSRLGSIRAALDSYRQRSDEAAPMLSQLGVLAQKLRDLESEAQKNKQVLEEQRAKALCDPLTGVPNREAYNERIELEAQRFRRYGNPLVLAVCDLDYFKNINDTLGHQAGDRVLKVLSQAISKRLREVDFFGRYGGEEFVVIMPETTAEQAFKVLDQIRAAIASTGFSFKGSPVKVSVSMGIAEFRPEDTEAEVFARADRALYDAKAEGRNQCKLG</sequence>
<dbReference type="PROSITE" id="PS50887">
    <property type="entry name" value="GGDEF"/>
    <property type="match status" value="1"/>
</dbReference>
<name>A0A9X2I708_9GAMM</name>
<dbReference type="SUPFAM" id="SSF55073">
    <property type="entry name" value="Nucleotide cyclase"/>
    <property type="match status" value="1"/>
</dbReference>
<dbReference type="AlphaFoldDB" id="A0A9X2I708"/>
<accession>A0A9X2I708</accession>
<comment type="caution">
    <text evidence="6">The sequence shown here is derived from an EMBL/GenBank/DDBJ whole genome shotgun (WGS) entry which is preliminary data.</text>
</comment>
<evidence type="ECO:0000259" key="5">
    <source>
        <dbReference type="PROSITE" id="PS50887"/>
    </source>
</evidence>
<evidence type="ECO:0000256" key="3">
    <source>
        <dbReference type="ARBA" id="ARBA00034247"/>
    </source>
</evidence>
<evidence type="ECO:0000313" key="7">
    <source>
        <dbReference type="Proteomes" id="UP001139319"/>
    </source>
</evidence>
<organism evidence="6 7">
    <name type="scientific">Gilvimarinus xylanilyticus</name>
    <dbReference type="NCBI Taxonomy" id="2944139"/>
    <lineage>
        <taxon>Bacteria</taxon>
        <taxon>Pseudomonadati</taxon>
        <taxon>Pseudomonadota</taxon>
        <taxon>Gammaproteobacteria</taxon>
        <taxon>Cellvibrionales</taxon>
        <taxon>Cellvibrionaceae</taxon>
        <taxon>Gilvimarinus</taxon>
    </lineage>
</organism>
<feature type="domain" description="GGDEF" evidence="5">
    <location>
        <begin position="427"/>
        <end position="557"/>
    </location>
</feature>
<evidence type="ECO:0000256" key="4">
    <source>
        <dbReference type="SAM" id="Coils"/>
    </source>
</evidence>
<dbReference type="Pfam" id="PF20975">
    <property type="entry name" value="DGCcoil"/>
    <property type="match status" value="1"/>
</dbReference>
<dbReference type="FunFam" id="3.30.70.270:FF:000001">
    <property type="entry name" value="Diguanylate cyclase domain protein"/>
    <property type="match status" value="1"/>
</dbReference>
<dbReference type="PANTHER" id="PTHR45138:SF9">
    <property type="entry name" value="DIGUANYLATE CYCLASE DGCM-RELATED"/>
    <property type="match status" value="1"/>
</dbReference>
<dbReference type="Gene3D" id="3.30.70.270">
    <property type="match status" value="1"/>
</dbReference>
<dbReference type="CDD" id="cd01949">
    <property type="entry name" value="GGDEF"/>
    <property type="match status" value="1"/>
</dbReference>
<feature type="coiled-coil region" evidence="4">
    <location>
        <begin position="372"/>
        <end position="400"/>
    </location>
</feature>
<dbReference type="InterPro" id="IPR048516">
    <property type="entry name" value="DGCcoil"/>
</dbReference>
<keyword evidence="4" id="KW-0175">Coiled coil</keyword>
<evidence type="ECO:0000256" key="2">
    <source>
        <dbReference type="ARBA" id="ARBA00012528"/>
    </source>
</evidence>
<dbReference type="InterPro" id="IPR050469">
    <property type="entry name" value="Diguanylate_Cyclase"/>
</dbReference>
<dbReference type="NCBIfam" id="TIGR00254">
    <property type="entry name" value="GGDEF"/>
    <property type="match status" value="1"/>
</dbReference>
<evidence type="ECO:0000256" key="1">
    <source>
        <dbReference type="ARBA" id="ARBA00001946"/>
    </source>
</evidence>
<dbReference type="InterPro" id="IPR029787">
    <property type="entry name" value="Nucleotide_cyclase"/>
</dbReference>
<gene>
    <name evidence="6" type="ORF">M6D89_11975</name>
</gene>
<dbReference type="PANTHER" id="PTHR45138">
    <property type="entry name" value="REGULATORY COMPONENTS OF SENSORY TRANSDUCTION SYSTEM"/>
    <property type="match status" value="1"/>
</dbReference>
<reference evidence="6" key="2">
    <citation type="submission" date="2023-01" db="EMBL/GenBank/DDBJ databases">
        <title>Gilvimarinus xylanilyticus HB14 isolated from Caulerpa lentillifera aquaculture base in Hainan, China.</title>
        <authorList>
            <person name="Zhang Y.-J."/>
        </authorList>
    </citation>
    <scope>NUCLEOTIDE SEQUENCE</scope>
    <source>
        <strain evidence="6">HB14</strain>
    </source>
</reference>
<evidence type="ECO:0000313" key="6">
    <source>
        <dbReference type="EMBL" id="MCP8900017.1"/>
    </source>
</evidence>
<dbReference type="EC" id="2.7.7.65" evidence="2"/>
<dbReference type="EMBL" id="JAMFTH010000003">
    <property type="protein sequence ID" value="MCP8900017.1"/>
    <property type="molecule type" value="Genomic_DNA"/>
</dbReference>
<proteinExistence type="predicted"/>
<dbReference type="RefSeq" id="WP_253968307.1">
    <property type="nucleotide sequence ID" value="NZ_JAMFTH010000003.1"/>
</dbReference>